<proteinExistence type="predicted"/>
<feature type="region of interest" description="Disordered" evidence="1">
    <location>
        <begin position="1"/>
        <end position="70"/>
    </location>
</feature>
<name>A0A2U3NY59_9MYCO</name>
<evidence type="ECO:0000313" key="3">
    <source>
        <dbReference type="Proteomes" id="UP000240988"/>
    </source>
</evidence>
<keyword evidence="3" id="KW-1185">Reference proteome</keyword>
<feature type="non-terminal residue" evidence="2">
    <location>
        <position position="1"/>
    </location>
</feature>
<evidence type="ECO:0000313" key="2">
    <source>
        <dbReference type="EMBL" id="SPM36385.1"/>
    </source>
</evidence>
<reference evidence="2 3" key="1">
    <citation type="submission" date="2017-01" db="EMBL/GenBank/DDBJ databases">
        <authorList>
            <consortium name="Urmite Genomes"/>
        </authorList>
    </citation>
    <scope>NUCLEOTIDE SEQUENCE [LARGE SCALE GENOMIC DNA]</scope>
    <source>
        <strain evidence="2 3">AB57</strain>
    </source>
</reference>
<gene>
    <name evidence="2" type="ORF">MRAB57_4226</name>
</gene>
<dbReference type="STRING" id="1841860.GCA_900157375_04229"/>
<dbReference type="EMBL" id="FUFA01000005">
    <property type="protein sequence ID" value="SPM36385.1"/>
    <property type="molecule type" value="Genomic_DNA"/>
</dbReference>
<organism evidence="2 3">
    <name type="scientific">Mycobacterium rhizamassiliense</name>
    <dbReference type="NCBI Taxonomy" id="1841860"/>
    <lineage>
        <taxon>Bacteria</taxon>
        <taxon>Bacillati</taxon>
        <taxon>Actinomycetota</taxon>
        <taxon>Actinomycetes</taxon>
        <taxon>Mycobacteriales</taxon>
        <taxon>Mycobacteriaceae</taxon>
        <taxon>Mycobacterium</taxon>
    </lineage>
</organism>
<dbReference type="Proteomes" id="UP000240988">
    <property type="component" value="Unassembled WGS sequence"/>
</dbReference>
<accession>A0A2U3NY59</accession>
<sequence length="222" mass="23541">VAEASGLGAQPSASPNCLAPLRDGPGPKPVPSRTAHSEARPRSWASAPRVGYRKRKRAARPTERTVRPQSRLRWPVLTSFGGPALPPKRTRARPAPALRMPGRLRGHPRPPLVSSLATAELVGLWVPSVQAGERRLPPIRLAGPCRSCASVRPGLRAGARPSARLAHPLGPRETCWIGPSWARRSLATPSSHRLRVAAMVPTAARSRSALVLSVPAAPEGAG</sequence>
<dbReference type="AlphaFoldDB" id="A0A2U3NY59"/>
<evidence type="ECO:0000256" key="1">
    <source>
        <dbReference type="SAM" id="MobiDB-lite"/>
    </source>
</evidence>
<protein>
    <submittedName>
        <fullName evidence="2">Mycobacterium rhizamassiliense ORFan</fullName>
    </submittedName>
</protein>